<dbReference type="Proteomes" id="UP000472270">
    <property type="component" value="Unassembled WGS sequence"/>
</dbReference>
<proteinExistence type="predicted"/>
<dbReference type="AlphaFoldDB" id="A0A673H3A5"/>
<feature type="compositionally biased region" description="Polar residues" evidence="1">
    <location>
        <begin position="19"/>
        <end position="32"/>
    </location>
</feature>
<feature type="compositionally biased region" description="Polar residues" evidence="1">
    <location>
        <begin position="1"/>
        <end position="10"/>
    </location>
</feature>
<evidence type="ECO:0000256" key="1">
    <source>
        <dbReference type="SAM" id="MobiDB-lite"/>
    </source>
</evidence>
<feature type="region of interest" description="Disordered" evidence="1">
    <location>
        <begin position="1"/>
        <end position="40"/>
    </location>
</feature>
<keyword evidence="3" id="KW-1185">Reference proteome</keyword>
<protein>
    <submittedName>
        <fullName evidence="2">Uncharacterized protein</fullName>
    </submittedName>
</protein>
<sequence length="68" mass="7488">MKLTQSSSLLRRSVDPGTAGSSESTVSMSSFRSDTHPMYSPDPTPIIIYWEKTQAPFISIMTYIGDSV</sequence>
<evidence type="ECO:0000313" key="2">
    <source>
        <dbReference type="Ensembl" id="ENSSRHP00000019975.1"/>
    </source>
</evidence>
<dbReference type="Ensembl" id="ENSSRHT00000020617.1">
    <property type="protein sequence ID" value="ENSSRHP00000019975.1"/>
    <property type="gene ID" value="ENSSRHG00000010713.1"/>
</dbReference>
<reference evidence="2" key="1">
    <citation type="submission" date="2025-08" db="UniProtKB">
        <authorList>
            <consortium name="Ensembl"/>
        </authorList>
    </citation>
    <scope>IDENTIFICATION</scope>
</reference>
<organism evidence="2 3">
    <name type="scientific">Sinocyclocheilus rhinocerous</name>
    <dbReference type="NCBI Taxonomy" id="307959"/>
    <lineage>
        <taxon>Eukaryota</taxon>
        <taxon>Metazoa</taxon>
        <taxon>Chordata</taxon>
        <taxon>Craniata</taxon>
        <taxon>Vertebrata</taxon>
        <taxon>Euteleostomi</taxon>
        <taxon>Actinopterygii</taxon>
        <taxon>Neopterygii</taxon>
        <taxon>Teleostei</taxon>
        <taxon>Ostariophysi</taxon>
        <taxon>Cypriniformes</taxon>
        <taxon>Cyprinidae</taxon>
        <taxon>Cyprininae</taxon>
        <taxon>Sinocyclocheilus</taxon>
    </lineage>
</organism>
<accession>A0A673H3A5</accession>
<evidence type="ECO:0000313" key="3">
    <source>
        <dbReference type="Proteomes" id="UP000472270"/>
    </source>
</evidence>
<reference evidence="2" key="2">
    <citation type="submission" date="2025-09" db="UniProtKB">
        <authorList>
            <consortium name="Ensembl"/>
        </authorList>
    </citation>
    <scope>IDENTIFICATION</scope>
</reference>
<name>A0A673H3A5_9TELE</name>